<dbReference type="PANTHER" id="PTHR11070">
    <property type="entry name" value="UVRD / RECB / PCRA DNA HELICASE FAMILY MEMBER"/>
    <property type="match status" value="1"/>
</dbReference>
<dbReference type="InterPro" id="IPR027785">
    <property type="entry name" value="UvrD-like_helicase_C"/>
</dbReference>
<comment type="caution">
    <text evidence="8">The sequence shown here is derived from an EMBL/GenBank/DDBJ whole genome shotgun (WGS) entry which is preliminary data.</text>
</comment>
<feature type="compositionally biased region" description="Basic and acidic residues" evidence="6">
    <location>
        <begin position="475"/>
        <end position="492"/>
    </location>
</feature>
<dbReference type="InterPro" id="IPR000212">
    <property type="entry name" value="DNA_helicase_UvrD/REP"/>
</dbReference>
<dbReference type="GO" id="GO:0005524">
    <property type="term" value="F:ATP binding"/>
    <property type="evidence" value="ECO:0007669"/>
    <property type="project" value="UniProtKB-UniRule"/>
</dbReference>
<keyword evidence="4 5" id="KW-0067">ATP-binding</keyword>
<dbReference type="GO" id="GO:0003677">
    <property type="term" value="F:DNA binding"/>
    <property type="evidence" value="ECO:0007669"/>
    <property type="project" value="InterPro"/>
</dbReference>
<evidence type="ECO:0000256" key="2">
    <source>
        <dbReference type="ARBA" id="ARBA00022801"/>
    </source>
</evidence>
<dbReference type="Gene3D" id="3.40.50.300">
    <property type="entry name" value="P-loop containing nucleotide triphosphate hydrolases"/>
    <property type="match status" value="3"/>
</dbReference>
<dbReference type="AlphaFoldDB" id="A0A542DH30"/>
<dbReference type="GO" id="GO:0005829">
    <property type="term" value="C:cytosol"/>
    <property type="evidence" value="ECO:0007669"/>
    <property type="project" value="TreeGrafter"/>
</dbReference>
<dbReference type="GO" id="GO:0016787">
    <property type="term" value="F:hydrolase activity"/>
    <property type="evidence" value="ECO:0007669"/>
    <property type="project" value="UniProtKB-UniRule"/>
</dbReference>
<dbReference type="SUPFAM" id="SSF52540">
    <property type="entry name" value="P-loop containing nucleoside triphosphate hydrolases"/>
    <property type="match status" value="1"/>
</dbReference>
<keyword evidence="1 5" id="KW-0547">Nucleotide-binding</keyword>
<evidence type="ECO:0000313" key="9">
    <source>
        <dbReference type="Proteomes" id="UP000320876"/>
    </source>
</evidence>
<dbReference type="PROSITE" id="PS51198">
    <property type="entry name" value="UVRD_HELICASE_ATP_BIND"/>
    <property type="match status" value="1"/>
</dbReference>
<dbReference type="Proteomes" id="UP000320876">
    <property type="component" value="Unassembled WGS sequence"/>
</dbReference>
<accession>A0A542DH30</accession>
<feature type="region of interest" description="Disordered" evidence="6">
    <location>
        <begin position="462"/>
        <end position="492"/>
    </location>
</feature>
<dbReference type="OrthoDB" id="9787585at2"/>
<keyword evidence="2 5" id="KW-0378">Hydrolase</keyword>
<evidence type="ECO:0000256" key="5">
    <source>
        <dbReference type="PROSITE-ProRule" id="PRU00560"/>
    </source>
</evidence>
<dbReference type="RefSeq" id="WP_141997319.1">
    <property type="nucleotide sequence ID" value="NZ_VFML01000001.1"/>
</dbReference>
<keyword evidence="9" id="KW-1185">Reference proteome</keyword>
<name>A0A542DH30_AMYCI</name>
<dbReference type="EMBL" id="VFML01000001">
    <property type="protein sequence ID" value="TQJ02374.1"/>
    <property type="molecule type" value="Genomic_DNA"/>
</dbReference>
<dbReference type="Pfam" id="PF13538">
    <property type="entry name" value="UvrD_C_2"/>
    <property type="match status" value="1"/>
</dbReference>
<protein>
    <submittedName>
        <fullName evidence="8">DNA helicase IV</fullName>
    </submittedName>
</protein>
<dbReference type="GO" id="GO:0000725">
    <property type="term" value="P:recombinational repair"/>
    <property type="evidence" value="ECO:0007669"/>
    <property type="project" value="TreeGrafter"/>
</dbReference>
<evidence type="ECO:0000259" key="7">
    <source>
        <dbReference type="PROSITE" id="PS51198"/>
    </source>
</evidence>
<feature type="domain" description="UvrD-like helicase ATP-binding" evidence="7">
    <location>
        <begin position="189"/>
        <end position="566"/>
    </location>
</feature>
<evidence type="ECO:0000313" key="8">
    <source>
        <dbReference type="EMBL" id="TQJ02374.1"/>
    </source>
</evidence>
<dbReference type="InterPro" id="IPR014016">
    <property type="entry name" value="UvrD-like_ATP-bd"/>
</dbReference>
<reference evidence="8 9" key="1">
    <citation type="submission" date="2019-06" db="EMBL/GenBank/DDBJ databases">
        <title>Sequencing the genomes of 1000 actinobacteria strains.</title>
        <authorList>
            <person name="Klenk H.-P."/>
        </authorList>
    </citation>
    <scope>NUCLEOTIDE SEQUENCE [LARGE SCALE GENOMIC DNA]</scope>
    <source>
        <strain evidence="8 9">DSM 45679</strain>
    </source>
</reference>
<dbReference type="InterPro" id="IPR027417">
    <property type="entry name" value="P-loop_NTPase"/>
</dbReference>
<feature type="binding site" evidence="5">
    <location>
        <begin position="210"/>
        <end position="217"/>
    </location>
    <ligand>
        <name>ATP</name>
        <dbReference type="ChEBI" id="CHEBI:30616"/>
    </ligand>
</feature>
<evidence type="ECO:0000256" key="3">
    <source>
        <dbReference type="ARBA" id="ARBA00022806"/>
    </source>
</evidence>
<evidence type="ECO:0000256" key="1">
    <source>
        <dbReference type="ARBA" id="ARBA00022741"/>
    </source>
</evidence>
<dbReference type="GO" id="GO:0043138">
    <property type="term" value="F:3'-5' DNA helicase activity"/>
    <property type="evidence" value="ECO:0007669"/>
    <property type="project" value="TreeGrafter"/>
</dbReference>
<gene>
    <name evidence="8" type="ORF">FB471_2100</name>
</gene>
<evidence type="ECO:0000256" key="4">
    <source>
        <dbReference type="ARBA" id="ARBA00022840"/>
    </source>
</evidence>
<organism evidence="8 9">
    <name type="scientific">Amycolatopsis cihanbeyliensis</name>
    <dbReference type="NCBI Taxonomy" id="1128664"/>
    <lineage>
        <taxon>Bacteria</taxon>
        <taxon>Bacillati</taxon>
        <taxon>Actinomycetota</taxon>
        <taxon>Actinomycetes</taxon>
        <taxon>Pseudonocardiales</taxon>
        <taxon>Pseudonocardiaceae</taxon>
        <taxon>Amycolatopsis</taxon>
    </lineage>
</organism>
<sequence length="720" mass="79853">MSEPRVRRAEIAIEQSHVDRVYNRLGELRSQAEEMRTKGYEIGHGAQREAVFEQASMLFERDMMVFHANQTLQTLDAEYEGLVFGRLDHATTEPIYVGRLGIRDADFDNLVTDWRAPAAAAFYQATAEEPMDVVRRRVIRCSGRNVLDVDDDVLMPEAVPEDMAVVGEGALMAALGRARGSTMRDIVATIQREQDEVIRAPWRGVTEITGGPGTGKTAVALHRAAYLLYRYRRQLGGAGVFVVGPSAVFTNYISRVLPAMGETNVELRALGQVLDGIEAVRQDSARLAAIKGSLRMRKVLLRAMRDTPPDAPTEMRIVYRGEVLKLQAKELERVRRKVHTQGGPPNRSRVRAAELLLDALANKAEEHARAEGGSVDRGELITRLGERIDFHRFLVVWWPVLYPAQVLGWLADERRLARAGKQVLDREEVAVLAASMADRAKGWSIADIALLDELRVLMGPPPKRRKRGGLELDAEQTRDSDGPARPQRPEHYDEYSHIVVDEAQDLSPMQWRMIGRRGRYASWTVVGDPVQSSWPDPAEAAQARDTAFGGRTARRRFTLRTNYRNSAEIFELAAKVVGGHAEEDALPHAVRATGHTPQLRRIEPASAEGAVQATAKEMLDAVAGTVGVICAMDRVTEVERWLSGQADERLKVVGSLDSKGLEYDAVVLLEPTELIAESLTGRRVLYVALTRATQQLAVLHSDESWLPEGSFAAQEALPGM</sequence>
<keyword evidence="3 5" id="KW-0347">Helicase</keyword>
<evidence type="ECO:0000256" key="6">
    <source>
        <dbReference type="SAM" id="MobiDB-lite"/>
    </source>
</evidence>
<dbReference type="PANTHER" id="PTHR11070:SF45">
    <property type="entry name" value="DNA 3'-5' HELICASE"/>
    <property type="match status" value="1"/>
</dbReference>
<proteinExistence type="predicted"/>